<evidence type="ECO:0000256" key="6">
    <source>
        <dbReference type="ARBA" id="ARBA00022703"/>
    </source>
</evidence>
<dbReference type="GO" id="GO:0006631">
    <property type="term" value="P:fatty acid metabolic process"/>
    <property type="evidence" value="ECO:0007669"/>
    <property type="project" value="UniProtKB-KW"/>
</dbReference>
<dbReference type="GO" id="GO:0016020">
    <property type="term" value="C:membrane"/>
    <property type="evidence" value="ECO:0007669"/>
    <property type="project" value="UniProtKB-SubCell"/>
</dbReference>
<protein>
    <recommendedName>
        <fullName evidence="17">Acyl-coenzyme A thioesterase THEM4</fullName>
        <ecNumber evidence="16">3.1.2.2</ecNumber>
    </recommendedName>
    <alternativeName>
        <fullName evidence="18">Thioesterase superfamily member 4</fullName>
    </alternativeName>
</protein>
<evidence type="ECO:0000256" key="22">
    <source>
        <dbReference type="ARBA" id="ARBA00048074"/>
    </source>
</evidence>
<keyword evidence="7" id="KW-0378">Hydrolase</keyword>
<evidence type="ECO:0000259" key="24">
    <source>
        <dbReference type="Pfam" id="PF03061"/>
    </source>
</evidence>
<evidence type="ECO:0000256" key="13">
    <source>
        <dbReference type="ARBA" id="ARBA00035852"/>
    </source>
</evidence>
<keyword evidence="5" id="KW-0963">Cytoplasm</keyword>
<comment type="catalytic activity">
    <reaction evidence="23">
        <text>tetradecanoyl-CoA + H2O = tetradecanoate + CoA + H(+)</text>
        <dbReference type="Rhea" id="RHEA:40119"/>
        <dbReference type="ChEBI" id="CHEBI:15377"/>
        <dbReference type="ChEBI" id="CHEBI:15378"/>
        <dbReference type="ChEBI" id="CHEBI:30807"/>
        <dbReference type="ChEBI" id="CHEBI:57287"/>
        <dbReference type="ChEBI" id="CHEBI:57385"/>
    </reaction>
    <physiologicalReaction direction="left-to-right" evidence="23">
        <dbReference type="Rhea" id="RHEA:40120"/>
    </physiologicalReaction>
</comment>
<evidence type="ECO:0000256" key="21">
    <source>
        <dbReference type="ARBA" id="ARBA00047969"/>
    </source>
</evidence>
<dbReference type="InterPro" id="IPR006683">
    <property type="entry name" value="Thioestr_dom"/>
</dbReference>
<dbReference type="RefSeq" id="WP_163919378.1">
    <property type="nucleotide sequence ID" value="NZ_AP022593.1"/>
</dbReference>
<evidence type="ECO:0000256" key="18">
    <source>
        <dbReference type="ARBA" id="ARBA00043210"/>
    </source>
</evidence>
<evidence type="ECO:0000256" key="2">
    <source>
        <dbReference type="ARBA" id="ARBA00004496"/>
    </source>
</evidence>
<keyword evidence="26" id="KW-1185">Reference proteome</keyword>
<comment type="catalytic activity">
    <reaction evidence="14">
        <text>(9Z)-octadecenoyl-CoA + H2O = (9Z)-octadecenoate + CoA + H(+)</text>
        <dbReference type="Rhea" id="RHEA:40139"/>
        <dbReference type="ChEBI" id="CHEBI:15377"/>
        <dbReference type="ChEBI" id="CHEBI:15378"/>
        <dbReference type="ChEBI" id="CHEBI:30823"/>
        <dbReference type="ChEBI" id="CHEBI:57287"/>
        <dbReference type="ChEBI" id="CHEBI:57387"/>
    </reaction>
    <physiologicalReaction direction="left-to-right" evidence="14">
        <dbReference type="Rhea" id="RHEA:40140"/>
    </physiologicalReaction>
</comment>
<comment type="catalytic activity">
    <reaction evidence="19">
        <text>octanoyl-CoA + H2O = octanoate + CoA + H(+)</text>
        <dbReference type="Rhea" id="RHEA:30143"/>
        <dbReference type="ChEBI" id="CHEBI:15377"/>
        <dbReference type="ChEBI" id="CHEBI:15378"/>
        <dbReference type="ChEBI" id="CHEBI:25646"/>
        <dbReference type="ChEBI" id="CHEBI:57287"/>
        <dbReference type="ChEBI" id="CHEBI:57386"/>
    </reaction>
    <physiologicalReaction direction="left-to-right" evidence="19">
        <dbReference type="Rhea" id="RHEA:30144"/>
    </physiologicalReaction>
</comment>
<evidence type="ECO:0000256" key="11">
    <source>
        <dbReference type="ARBA" id="ARBA00023136"/>
    </source>
</evidence>
<organism evidence="25 26">
    <name type="scientific">Mycolicibacterium arabiense</name>
    <dbReference type="NCBI Taxonomy" id="1286181"/>
    <lineage>
        <taxon>Bacteria</taxon>
        <taxon>Bacillati</taxon>
        <taxon>Actinomycetota</taxon>
        <taxon>Actinomycetes</taxon>
        <taxon>Mycobacteriales</taxon>
        <taxon>Mycobacteriaceae</taxon>
        <taxon>Mycolicibacterium</taxon>
    </lineage>
</organism>
<keyword evidence="8" id="KW-0276">Fatty acid metabolism</keyword>
<comment type="catalytic activity">
    <reaction evidence="21">
        <text>decanoyl-CoA + H2O = decanoate + CoA + H(+)</text>
        <dbReference type="Rhea" id="RHEA:40059"/>
        <dbReference type="ChEBI" id="CHEBI:15377"/>
        <dbReference type="ChEBI" id="CHEBI:15378"/>
        <dbReference type="ChEBI" id="CHEBI:27689"/>
        <dbReference type="ChEBI" id="CHEBI:57287"/>
        <dbReference type="ChEBI" id="CHEBI:61430"/>
    </reaction>
    <physiologicalReaction direction="left-to-right" evidence="21">
        <dbReference type="Rhea" id="RHEA:40060"/>
    </physiologicalReaction>
</comment>
<proteinExistence type="inferred from homology"/>
<evidence type="ECO:0000256" key="7">
    <source>
        <dbReference type="ARBA" id="ARBA00022801"/>
    </source>
</evidence>
<geneLocation type="plasmid" evidence="26">
    <name>pjcm18538 dna</name>
</geneLocation>
<evidence type="ECO:0000256" key="19">
    <source>
        <dbReference type="ARBA" id="ARBA00047588"/>
    </source>
</evidence>
<feature type="domain" description="Thioesterase" evidence="24">
    <location>
        <begin position="121"/>
        <end position="194"/>
    </location>
</feature>
<dbReference type="CDD" id="cd03443">
    <property type="entry name" value="PaaI_thioesterase"/>
    <property type="match status" value="1"/>
</dbReference>
<evidence type="ECO:0000256" key="17">
    <source>
        <dbReference type="ARBA" id="ARBA00040123"/>
    </source>
</evidence>
<keyword evidence="9" id="KW-0809">Transit peptide</keyword>
<evidence type="ECO:0000313" key="26">
    <source>
        <dbReference type="Proteomes" id="UP000467428"/>
    </source>
</evidence>
<sequence>MTKPDDDLEYEKHGGFPVFEPADPGPGFGPFLASMRQLQDLAVSADPDGDTWVEAAARVDELVKLLAPFEAAEGVGPANRVPALPGAGSLLMPPYHVTQFDSDGVTLTVQFSRFHVGGNSAVHGGVLPLMFDSTFGMVIHATGRPISRTGFLHVDYRKVTPIDTPLTVRGWVREAQGRKCFVNAELRDPDGALLAEANGLMIRLLPGQP</sequence>
<accession>A0A7I7RZD0</accession>
<dbReference type="PANTHER" id="PTHR12418">
    <property type="entry name" value="ACYL-COENZYME A THIOESTERASE THEM4"/>
    <property type="match status" value="1"/>
</dbReference>
<evidence type="ECO:0000313" key="25">
    <source>
        <dbReference type="EMBL" id="BBY49813.1"/>
    </source>
</evidence>
<dbReference type="PANTHER" id="PTHR12418:SF19">
    <property type="entry name" value="ACYL-COENZYME A THIOESTERASE THEM4"/>
    <property type="match status" value="1"/>
</dbReference>
<evidence type="ECO:0000256" key="23">
    <source>
        <dbReference type="ARBA" id="ARBA00048180"/>
    </source>
</evidence>
<dbReference type="InterPro" id="IPR029069">
    <property type="entry name" value="HotDog_dom_sf"/>
</dbReference>
<comment type="catalytic activity">
    <reaction evidence="13">
        <text>(5Z,8Z,11Z,14Z)-eicosatetraenoyl-CoA + H2O = (5Z,8Z,11Z,14Z)-eicosatetraenoate + CoA + H(+)</text>
        <dbReference type="Rhea" id="RHEA:40151"/>
        <dbReference type="ChEBI" id="CHEBI:15377"/>
        <dbReference type="ChEBI" id="CHEBI:15378"/>
        <dbReference type="ChEBI" id="CHEBI:32395"/>
        <dbReference type="ChEBI" id="CHEBI:57287"/>
        <dbReference type="ChEBI" id="CHEBI:57368"/>
    </reaction>
    <physiologicalReaction direction="left-to-right" evidence="13">
        <dbReference type="Rhea" id="RHEA:40152"/>
    </physiologicalReaction>
</comment>
<dbReference type="GO" id="GO:0005737">
    <property type="term" value="C:cytoplasm"/>
    <property type="evidence" value="ECO:0007669"/>
    <property type="project" value="UniProtKB-SubCell"/>
</dbReference>
<comment type="catalytic activity">
    <reaction evidence="22">
        <text>dodecanoyl-CoA + H2O = dodecanoate + CoA + H(+)</text>
        <dbReference type="Rhea" id="RHEA:30135"/>
        <dbReference type="ChEBI" id="CHEBI:15377"/>
        <dbReference type="ChEBI" id="CHEBI:15378"/>
        <dbReference type="ChEBI" id="CHEBI:18262"/>
        <dbReference type="ChEBI" id="CHEBI:57287"/>
        <dbReference type="ChEBI" id="CHEBI:57375"/>
    </reaction>
    <physiologicalReaction direction="left-to-right" evidence="22">
        <dbReference type="Rhea" id="RHEA:30136"/>
    </physiologicalReaction>
</comment>
<dbReference type="GO" id="GO:0016787">
    <property type="term" value="F:hydrolase activity"/>
    <property type="evidence" value="ECO:0007669"/>
    <property type="project" value="UniProtKB-KW"/>
</dbReference>
<evidence type="ECO:0000256" key="5">
    <source>
        <dbReference type="ARBA" id="ARBA00022490"/>
    </source>
</evidence>
<evidence type="ECO:0000256" key="15">
    <source>
        <dbReference type="ARBA" id="ARBA00038456"/>
    </source>
</evidence>
<keyword evidence="11" id="KW-0472">Membrane</keyword>
<dbReference type="Proteomes" id="UP000467428">
    <property type="component" value="Chromosome"/>
</dbReference>
<dbReference type="Pfam" id="PF03061">
    <property type="entry name" value="4HBT"/>
    <property type="match status" value="1"/>
</dbReference>
<comment type="catalytic activity">
    <reaction evidence="20">
        <text>hexadecanoyl-CoA + H2O = hexadecanoate + CoA + H(+)</text>
        <dbReference type="Rhea" id="RHEA:16645"/>
        <dbReference type="ChEBI" id="CHEBI:7896"/>
        <dbReference type="ChEBI" id="CHEBI:15377"/>
        <dbReference type="ChEBI" id="CHEBI:15378"/>
        <dbReference type="ChEBI" id="CHEBI:57287"/>
        <dbReference type="ChEBI" id="CHEBI:57379"/>
        <dbReference type="EC" id="3.1.2.2"/>
    </reaction>
    <physiologicalReaction direction="left-to-right" evidence="20">
        <dbReference type="Rhea" id="RHEA:16646"/>
    </physiologicalReaction>
</comment>
<keyword evidence="10" id="KW-0443">Lipid metabolism</keyword>
<dbReference type="KEGG" id="marz:MARA_32810"/>
<evidence type="ECO:0000256" key="8">
    <source>
        <dbReference type="ARBA" id="ARBA00022832"/>
    </source>
</evidence>
<dbReference type="SUPFAM" id="SSF54637">
    <property type="entry name" value="Thioesterase/thiol ester dehydrase-isomerase"/>
    <property type="match status" value="1"/>
</dbReference>
<dbReference type="InterPro" id="IPR052365">
    <property type="entry name" value="THEM4/THEM5_acyl-CoA_thioest"/>
</dbReference>
<dbReference type="EMBL" id="AP022593">
    <property type="protein sequence ID" value="BBY49813.1"/>
    <property type="molecule type" value="Genomic_DNA"/>
</dbReference>
<evidence type="ECO:0000256" key="3">
    <source>
        <dbReference type="ARBA" id="ARBA00004632"/>
    </source>
</evidence>
<evidence type="ECO:0000256" key="20">
    <source>
        <dbReference type="ARBA" id="ARBA00047734"/>
    </source>
</evidence>
<dbReference type="EC" id="3.1.2.2" evidence="16"/>
<evidence type="ECO:0000256" key="9">
    <source>
        <dbReference type="ARBA" id="ARBA00022946"/>
    </source>
</evidence>
<keyword evidence="12" id="KW-0966">Cell projection</keyword>
<keyword evidence="6" id="KW-0053">Apoptosis</keyword>
<evidence type="ECO:0000256" key="12">
    <source>
        <dbReference type="ARBA" id="ARBA00023273"/>
    </source>
</evidence>
<evidence type="ECO:0000256" key="1">
    <source>
        <dbReference type="ARBA" id="ARBA00004170"/>
    </source>
</evidence>
<keyword evidence="4" id="KW-1003">Cell membrane</keyword>
<dbReference type="AlphaFoldDB" id="A0A7I7RZD0"/>
<dbReference type="Gene3D" id="3.10.129.10">
    <property type="entry name" value="Hotdog Thioesterase"/>
    <property type="match status" value="1"/>
</dbReference>
<evidence type="ECO:0000256" key="4">
    <source>
        <dbReference type="ARBA" id="ARBA00022475"/>
    </source>
</evidence>
<name>A0A7I7RZD0_9MYCO</name>
<comment type="subcellular location">
    <subcellularLocation>
        <location evidence="3">Cell projection</location>
        <location evidence="3">Ruffle membrane</location>
    </subcellularLocation>
    <subcellularLocation>
        <location evidence="2">Cytoplasm</location>
    </subcellularLocation>
    <subcellularLocation>
        <location evidence="1">Membrane</location>
        <topology evidence="1">Peripheral membrane protein</topology>
    </subcellularLocation>
</comment>
<evidence type="ECO:0000256" key="10">
    <source>
        <dbReference type="ARBA" id="ARBA00023098"/>
    </source>
</evidence>
<comment type="similarity">
    <text evidence="15">Belongs to the THEM4/THEM5 thioesterase family.</text>
</comment>
<gene>
    <name evidence="25" type="ORF">MARA_32810</name>
</gene>
<evidence type="ECO:0000256" key="14">
    <source>
        <dbReference type="ARBA" id="ARBA00037002"/>
    </source>
</evidence>
<evidence type="ECO:0000256" key="16">
    <source>
        <dbReference type="ARBA" id="ARBA00038848"/>
    </source>
</evidence>
<reference evidence="25 26" key="1">
    <citation type="journal article" date="2019" name="Emerg. Microbes Infect.">
        <title>Comprehensive subspecies identification of 175 nontuberculous mycobacteria species based on 7547 genomic profiles.</title>
        <authorList>
            <person name="Matsumoto Y."/>
            <person name="Kinjo T."/>
            <person name="Motooka D."/>
            <person name="Nabeya D."/>
            <person name="Jung N."/>
            <person name="Uechi K."/>
            <person name="Horii T."/>
            <person name="Iida T."/>
            <person name="Fujita J."/>
            <person name="Nakamura S."/>
        </authorList>
    </citation>
    <scope>NUCLEOTIDE SEQUENCE [LARGE SCALE GENOMIC DNA]</scope>
    <source>
        <strain evidence="25 26">JCM 18538</strain>
    </source>
</reference>